<dbReference type="HOGENOM" id="CLU_052352_0_1_6"/>
<dbReference type="AlphaFoldDB" id="F5Z6N3"/>
<reference evidence="3 4" key="1">
    <citation type="journal article" date="2011" name="J. Bacteriol.">
        <title>Complete genome sequence of the polycyclic aromatic hydrocarbon-degrading bacterium Alteromonas sp. strain SN2.</title>
        <authorList>
            <person name="Jin H.M."/>
            <person name="Jeong H."/>
            <person name="Moon E.J."/>
            <person name="Math R.K."/>
            <person name="Lee K."/>
            <person name="Kim H.J."/>
            <person name="Jeon C.O."/>
            <person name="Oh T.K."/>
            <person name="Kim J.F."/>
        </authorList>
    </citation>
    <scope>NUCLEOTIDE SEQUENCE [LARGE SCALE GENOMIC DNA]</scope>
    <source>
        <strain evidence="4">JCM 17741 / KACC 18427 / KCTC 11700BP / SN2</strain>
    </source>
</reference>
<dbReference type="RefSeq" id="WP_013786456.1">
    <property type="nucleotide sequence ID" value="NC_015554.1"/>
</dbReference>
<gene>
    <name evidence="3" type="ordered locus">ambt_20275</name>
</gene>
<dbReference type="OrthoDB" id="395856at2"/>
<dbReference type="InterPro" id="IPR036412">
    <property type="entry name" value="HAD-like_sf"/>
</dbReference>
<keyword evidence="1 2" id="KW-0732">Signal</keyword>
<dbReference type="InterPro" id="IPR005519">
    <property type="entry name" value="Acid_phosphat_B-like"/>
</dbReference>
<feature type="signal peptide" evidence="2">
    <location>
        <begin position="1"/>
        <end position="35"/>
    </location>
</feature>
<evidence type="ECO:0000256" key="2">
    <source>
        <dbReference type="SAM" id="SignalP"/>
    </source>
</evidence>
<dbReference type="SUPFAM" id="SSF56784">
    <property type="entry name" value="HAD-like"/>
    <property type="match status" value="1"/>
</dbReference>
<proteinExistence type="predicted"/>
<dbReference type="PANTHER" id="PTHR31284">
    <property type="entry name" value="ACID PHOSPHATASE-LIKE PROTEIN"/>
    <property type="match status" value="1"/>
</dbReference>
<keyword evidence="4" id="KW-1185">Reference proteome</keyword>
<dbReference type="Gene3D" id="3.40.50.1000">
    <property type="entry name" value="HAD superfamily/HAD-like"/>
    <property type="match status" value="1"/>
</dbReference>
<name>F5Z6N3_ALTNA</name>
<evidence type="ECO:0000313" key="4">
    <source>
        <dbReference type="Proteomes" id="UP000000683"/>
    </source>
</evidence>
<feature type="chain" id="PRO_5003330356" evidence="2">
    <location>
        <begin position="36"/>
        <end position="276"/>
    </location>
</feature>
<dbReference type="InterPro" id="IPR023214">
    <property type="entry name" value="HAD_sf"/>
</dbReference>
<dbReference type="EMBL" id="CP002339">
    <property type="protein sequence ID" value="AEF05546.1"/>
    <property type="molecule type" value="Genomic_DNA"/>
</dbReference>
<dbReference type="PANTHER" id="PTHR31284:SF10">
    <property type="entry name" value="ACID PHOSPHATASE-LIKE PROTEIN"/>
    <property type="match status" value="1"/>
</dbReference>
<dbReference type="Pfam" id="PF03767">
    <property type="entry name" value="Acid_phosphat_B"/>
    <property type="match status" value="1"/>
</dbReference>
<dbReference type="Proteomes" id="UP000000683">
    <property type="component" value="Chromosome"/>
</dbReference>
<dbReference type="KEGG" id="alt:ambt_20275"/>
<dbReference type="eggNOG" id="COG2503">
    <property type="taxonomic scope" value="Bacteria"/>
</dbReference>
<organism evidence="3 4">
    <name type="scientific">Alteromonas naphthalenivorans</name>
    <dbReference type="NCBI Taxonomy" id="715451"/>
    <lineage>
        <taxon>Bacteria</taxon>
        <taxon>Pseudomonadati</taxon>
        <taxon>Pseudomonadota</taxon>
        <taxon>Gammaproteobacteria</taxon>
        <taxon>Alteromonadales</taxon>
        <taxon>Alteromonadaceae</taxon>
        <taxon>Alteromonas/Salinimonas group</taxon>
        <taxon>Alteromonas</taxon>
    </lineage>
</organism>
<sequence>MFTTASTSLKTALRPIAVSCLALSALSACVTTPQADTSVADAAPEASFSLSNAVKYQRQSKEYPLLSAYVYKQATAALPATFENQQTPAVIVLDVDETVLDNSLYQEERESKGLGYSSESWNAWIKREEATLVPGVDKFLTTVIERGGKIALITNRDKTLDSHTWNNLLAMGLPLTPSNTCIMGRLPADKEAVDHKYIVNDKDRRRNAVKQGSPACSLTNDTASEGWNKPHNIIMQIGDNIEDFQGVTQEDAYLPAILPEVGTSLFILPNPMYGSW</sequence>
<evidence type="ECO:0000256" key="1">
    <source>
        <dbReference type="ARBA" id="ARBA00022729"/>
    </source>
</evidence>
<accession>F5Z6N3</accession>
<evidence type="ECO:0000313" key="3">
    <source>
        <dbReference type="EMBL" id="AEF05546.1"/>
    </source>
</evidence>
<protein>
    <submittedName>
        <fullName evidence="3">Acid phosphatase</fullName>
    </submittedName>
</protein>